<protein>
    <submittedName>
        <fullName evidence="1">Uncharacterized protein</fullName>
    </submittedName>
</protein>
<sequence>MGKTHSCPTFNLLMLLQHFNLKFFPHDAIYFVRWTSSSCSKHLPCTTRPPLLFLMDFMAHEKVLMLQTLLQQSPAVLLLVFLYFRVSIVNKDTVSITFLIGLHLNTGMVIPSGKECRPL</sequence>
<accession>A0ABV0NUJ9</accession>
<keyword evidence="2" id="KW-1185">Reference proteome</keyword>
<organism evidence="1 2">
    <name type="scientific">Goodea atripinnis</name>
    <dbReference type="NCBI Taxonomy" id="208336"/>
    <lineage>
        <taxon>Eukaryota</taxon>
        <taxon>Metazoa</taxon>
        <taxon>Chordata</taxon>
        <taxon>Craniata</taxon>
        <taxon>Vertebrata</taxon>
        <taxon>Euteleostomi</taxon>
        <taxon>Actinopterygii</taxon>
        <taxon>Neopterygii</taxon>
        <taxon>Teleostei</taxon>
        <taxon>Neoteleostei</taxon>
        <taxon>Acanthomorphata</taxon>
        <taxon>Ovalentaria</taxon>
        <taxon>Atherinomorphae</taxon>
        <taxon>Cyprinodontiformes</taxon>
        <taxon>Goodeidae</taxon>
        <taxon>Goodea</taxon>
    </lineage>
</organism>
<dbReference type="EMBL" id="JAHRIO010051015">
    <property type="protein sequence ID" value="MEQ2175085.1"/>
    <property type="molecule type" value="Genomic_DNA"/>
</dbReference>
<name>A0ABV0NUJ9_9TELE</name>
<dbReference type="Proteomes" id="UP001476798">
    <property type="component" value="Unassembled WGS sequence"/>
</dbReference>
<comment type="caution">
    <text evidence="1">The sequence shown here is derived from an EMBL/GenBank/DDBJ whole genome shotgun (WGS) entry which is preliminary data.</text>
</comment>
<gene>
    <name evidence="1" type="ORF">GOODEAATRI_014613</name>
</gene>
<proteinExistence type="predicted"/>
<evidence type="ECO:0000313" key="1">
    <source>
        <dbReference type="EMBL" id="MEQ2175085.1"/>
    </source>
</evidence>
<reference evidence="1 2" key="1">
    <citation type="submission" date="2021-06" db="EMBL/GenBank/DDBJ databases">
        <authorList>
            <person name="Palmer J.M."/>
        </authorList>
    </citation>
    <scope>NUCLEOTIDE SEQUENCE [LARGE SCALE GENOMIC DNA]</scope>
    <source>
        <strain evidence="1 2">GA_2019</strain>
        <tissue evidence="1">Muscle</tissue>
    </source>
</reference>
<evidence type="ECO:0000313" key="2">
    <source>
        <dbReference type="Proteomes" id="UP001476798"/>
    </source>
</evidence>